<dbReference type="Pfam" id="PF21787">
    <property type="entry name" value="TNP-like_RNaseH_N"/>
    <property type="match status" value="1"/>
</dbReference>
<dbReference type="AlphaFoldDB" id="A0A0K2U8T3"/>
<organism evidence="2">
    <name type="scientific">Lepeophtheirus salmonis</name>
    <name type="common">Salmon louse</name>
    <name type="synonym">Caligus salmonis</name>
    <dbReference type="NCBI Taxonomy" id="72036"/>
    <lineage>
        <taxon>Eukaryota</taxon>
        <taxon>Metazoa</taxon>
        <taxon>Ecdysozoa</taxon>
        <taxon>Arthropoda</taxon>
        <taxon>Crustacea</taxon>
        <taxon>Multicrustacea</taxon>
        <taxon>Hexanauplia</taxon>
        <taxon>Copepoda</taxon>
        <taxon>Siphonostomatoida</taxon>
        <taxon>Caligidae</taxon>
        <taxon>Lepeophtheirus</taxon>
    </lineage>
</organism>
<name>A0A0K2U8T3_LEPSM</name>
<dbReference type="OrthoDB" id="5988927at2759"/>
<feature type="non-terminal residue" evidence="2">
    <location>
        <position position="1"/>
    </location>
</feature>
<protein>
    <submittedName>
        <fullName evidence="2">Putative LOC100890125 [Strongylocentrotus purpuratus]</fullName>
    </submittedName>
</protein>
<dbReference type="InterPro" id="IPR048365">
    <property type="entry name" value="TNP-like_RNaseH_N"/>
</dbReference>
<feature type="domain" description="Transposable element P transposase-like RNase H" evidence="1">
    <location>
        <begin position="64"/>
        <end position="176"/>
    </location>
</feature>
<sequence length="179" mass="20040">VKTQKWKSILLYGTISDVYAMGKLQPFPLQKKIVSEDRLCLPSILHLPRLSGEVSIDIGIPPSSTISYLKARLKSIAPEDRKVSLIFDEVYSSQRIEFAGEKFNGEDNGVPTKTVLCLMVKSITSKYSDIVGMIPGVTISSNVIKNWAMPAIKMLTELGFDVVALIYDGDSWNRKFYIY</sequence>
<evidence type="ECO:0000313" key="2">
    <source>
        <dbReference type="EMBL" id="CDW34470.1"/>
    </source>
</evidence>
<accession>A0A0K2U8T3</accession>
<dbReference type="EMBL" id="HACA01017109">
    <property type="protein sequence ID" value="CDW34470.1"/>
    <property type="molecule type" value="Transcribed_RNA"/>
</dbReference>
<reference evidence="2" key="1">
    <citation type="submission" date="2014-05" db="EMBL/GenBank/DDBJ databases">
        <authorList>
            <person name="Chronopoulou M."/>
        </authorList>
    </citation>
    <scope>NUCLEOTIDE SEQUENCE</scope>
    <source>
        <tissue evidence="2">Whole organism</tissue>
    </source>
</reference>
<proteinExistence type="predicted"/>
<evidence type="ECO:0000259" key="1">
    <source>
        <dbReference type="Pfam" id="PF21787"/>
    </source>
</evidence>